<sequence>MKVKCTCEYLLTKLECQIHKLLRKNARIQSGCHLRCRACFQRRDQTSLIAVIQARPSQIFLQ</sequence>
<evidence type="ECO:0000313" key="3">
    <source>
        <dbReference type="Proteomes" id="UP001164929"/>
    </source>
</evidence>
<gene>
    <name evidence="1" type="ORF">NC653_036725</name>
    <name evidence="2" type="ORF">NC653_036738</name>
</gene>
<protein>
    <submittedName>
        <fullName evidence="1">Uncharacterized protein</fullName>
    </submittedName>
</protein>
<name>A0AAD6LN75_9ROSI</name>
<accession>A0AAD6LN75</accession>
<proteinExistence type="predicted"/>
<reference evidence="1 3" key="1">
    <citation type="journal article" date="2023" name="Mol. Ecol. Resour.">
        <title>Chromosome-level genome assembly of a triploid poplar Populus alba 'Berolinensis'.</title>
        <authorList>
            <person name="Chen S."/>
            <person name="Yu Y."/>
            <person name="Wang X."/>
            <person name="Wang S."/>
            <person name="Zhang T."/>
            <person name="Zhou Y."/>
            <person name="He R."/>
            <person name="Meng N."/>
            <person name="Wang Y."/>
            <person name="Liu W."/>
            <person name="Liu Z."/>
            <person name="Liu J."/>
            <person name="Guo Q."/>
            <person name="Huang H."/>
            <person name="Sederoff R.R."/>
            <person name="Wang G."/>
            <person name="Qu G."/>
            <person name="Chen S."/>
        </authorList>
    </citation>
    <scope>NUCLEOTIDE SEQUENCE [LARGE SCALE GENOMIC DNA]</scope>
    <source>
        <strain evidence="1">SC-2020</strain>
    </source>
</reference>
<evidence type="ECO:0000313" key="2">
    <source>
        <dbReference type="EMBL" id="KAJ6968851.1"/>
    </source>
</evidence>
<dbReference type="EMBL" id="JAQIZT010000016">
    <property type="protein sequence ID" value="KAJ6968837.1"/>
    <property type="molecule type" value="Genomic_DNA"/>
</dbReference>
<keyword evidence="3" id="KW-1185">Reference proteome</keyword>
<evidence type="ECO:0000313" key="1">
    <source>
        <dbReference type="EMBL" id="KAJ6968837.1"/>
    </source>
</evidence>
<dbReference type="EMBL" id="JAQIZT010000016">
    <property type="protein sequence ID" value="KAJ6968851.1"/>
    <property type="molecule type" value="Genomic_DNA"/>
</dbReference>
<dbReference type="Proteomes" id="UP001164929">
    <property type="component" value="Chromosome 16"/>
</dbReference>
<comment type="caution">
    <text evidence="1">The sequence shown here is derived from an EMBL/GenBank/DDBJ whole genome shotgun (WGS) entry which is preliminary data.</text>
</comment>
<dbReference type="AlphaFoldDB" id="A0AAD6LN75"/>
<organism evidence="1 3">
    <name type="scientific">Populus alba x Populus x berolinensis</name>
    <dbReference type="NCBI Taxonomy" id="444605"/>
    <lineage>
        <taxon>Eukaryota</taxon>
        <taxon>Viridiplantae</taxon>
        <taxon>Streptophyta</taxon>
        <taxon>Embryophyta</taxon>
        <taxon>Tracheophyta</taxon>
        <taxon>Spermatophyta</taxon>
        <taxon>Magnoliopsida</taxon>
        <taxon>eudicotyledons</taxon>
        <taxon>Gunneridae</taxon>
        <taxon>Pentapetalae</taxon>
        <taxon>rosids</taxon>
        <taxon>fabids</taxon>
        <taxon>Malpighiales</taxon>
        <taxon>Salicaceae</taxon>
        <taxon>Saliceae</taxon>
        <taxon>Populus</taxon>
    </lineage>
</organism>